<protein>
    <submittedName>
        <fullName evidence="2">Uncharacterized protein</fullName>
    </submittedName>
</protein>
<comment type="caution">
    <text evidence="2">The sequence shown here is derived from an EMBL/GenBank/DDBJ whole genome shotgun (WGS) entry which is preliminary data.</text>
</comment>
<proteinExistence type="predicted"/>
<feature type="compositionally biased region" description="Low complexity" evidence="1">
    <location>
        <begin position="111"/>
        <end position="120"/>
    </location>
</feature>
<gene>
    <name evidence="2" type="ORF">Tci_898930</name>
</gene>
<dbReference type="AlphaFoldDB" id="A0A699UZ82"/>
<feature type="region of interest" description="Disordered" evidence="1">
    <location>
        <begin position="84"/>
        <end position="120"/>
    </location>
</feature>
<feature type="compositionally biased region" description="Low complexity" evidence="1">
    <location>
        <begin position="84"/>
        <end position="102"/>
    </location>
</feature>
<accession>A0A699UZ82</accession>
<feature type="region of interest" description="Disordered" evidence="1">
    <location>
        <begin position="1"/>
        <end position="25"/>
    </location>
</feature>
<name>A0A699UZ82_TANCI</name>
<feature type="non-terminal residue" evidence="2">
    <location>
        <position position="120"/>
    </location>
</feature>
<dbReference type="EMBL" id="BKCJ011373031">
    <property type="protein sequence ID" value="GFD26961.1"/>
    <property type="molecule type" value="Genomic_DNA"/>
</dbReference>
<organism evidence="2">
    <name type="scientific">Tanacetum cinerariifolium</name>
    <name type="common">Dalmatian daisy</name>
    <name type="synonym">Chrysanthemum cinerariifolium</name>
    <dbReference type="NCBI Taxonomy" id="118510"/>
    <lineage>
        <taxon>Eukaryota</taxon>
        <taxon>Viridiplantae</taxon>
        <taxon>Streptophyta</taxon>
        <taxon>Embryophyta</taxon>
        <taxon>Tracheophyta</taxon>
        <taxon>Spermatophyta</taxon>
        <taxon>Magnoliopsida</taxon>
        <taxon>eudicotyledons</taxon>
        <taxon>Gunneridae</taxon>
        <taxon>Pentapetalae</taxon>
        <taxon>asterids</taxon>
        <taxon>campanulids</taxon>
        <taxon>Asterales</taxon>
        <taxon>Asteraceae</taxon>
        <taxon>Asteroideae</taxon>
        <taxon>Anthemideae</taxon>
        <taxon>Anthemidinae</taxon>
        <taxon>Tanacetum</taxon>
    </lineage>
</organism>
<reference evidence="2" key="1">
    <citation type="journal article" date="2019" name="Sci. Rep.">
        <title>Draft genome of Tanacetum cinerariifolium, the natural source of mosquito coil.</title>
        <authorList>
            <person name="Yamashiro T."/>
            <person name="Shiraishi A."/>
            <person name="Satake H."/>
            <person name="Nakayama K."/>
        </authorList>
    </citation>
    <scope>NUCLEOTIDE SEQUENCE</scope>
</reference>
<evidence type="ECO:0000313" key="2">
    <source>
        <dbReference type="EMBL" id="GFD26961.1"/>
    </source>
</evidence>
<feature type="non-terminal residue" evidence="2">
    <location>
        <position position="1"/>
    </location>
</feature>
<sequence length="120" mass="12050">LAAGRPAAASAPPAGQRPAAGGAVAGRLPAATGRAAYRGGGHLAYRRLPARYPAPAAATARRRHARVELRGACSRWHSAFGQSAGAGRAAAGVAPAARSGPRPARRRPARARPSSYQAAS</sequence>
<evidence type="ECO:0000256" key="1">
    <source>
        <dbReference type="SAM" id="MobiDB-lite"/>
    </source>
</evidence>